<evidence type="ECO:0000313" key="2">
    <source>
        <dbReference type="EMBL" id="TFH98613.1"/>
    </source>
</evidence>
<organism evidence="2 3">
    <name type="scientific">Micrococcus lylae</name>
    <dbReference type="NCBI Taxonomy" id="1273"/>
    <lineage>
        <taxon>Bacteria</taxon>
        <taxon>Bacillati</taxon>
        <taxon>Actinomycetota</taxon>
        <taxon>Actinomycetes</taxon>
        <taxon>Micrococcales</taxon>
        <taxon>Micrococcaceae</taxon>
        <taxon>Micrococcus</taxon>
    </lineage>
</organism>
<gene>
    <name evidence="2" type="ORF">E4A49_08115</name>
</gene>
<keyword evidence="3" id="KW-1185">Reference proteome</keyword>
<dbReference type="CDD" id="cd01741">
    <property type="entry name" value="GATase1_1"/>
    <property type="match status" value="1"/>
</dbReference>
<dbReference type="InterPro" id="IPR029062">
    <property type="entry name" value="Class_I_gatase-like"/>
</dbReference>
<protein>
    <submittedName>
        <fullName evidence="2">Glutamine amidotransferase</fullName>
    </submittedName>
</protein>
<dbReference type="PROSITE" id="PS51273">
    <property type="entry name" value="GATASE_TYPE_1"/>
    <property type="match status" value="1"/>
</dbReference>
<dbReference type="EMBL" id="SPKT01000015">
    <property type="protein sequence ID" value="TFH98613.1"/>
    <property type="molecule type" value="Genomic_DNA"/>
</dbReference>
<dbReference type="SUPFAM" id="SSF52317">
    <property type="entry name" value="Class I glutamine amidotransferase-like"/>
    <property type="match status" value="1"/>
</dbReference>
<keyword evidence="2" id="KW-0315">Glutamine amidotransferase</keyword>
<dbReference type="InterPro" id="IPR017926">
    <property type="entry name" value="GATASE"/>
</dbReference>
<dbReference type="Pfam" id="PF00117">
    <property type="entry name" value="GATase"/>
    <property type="match status" value="1"/>
</dbReference>
<dbReference type="PANTHER" id="PTHR42695:SF5">
    <property type="entry name" value="GLUTAMINE AMIDOTRANSFERASE YLR126C-RELATED"/>
    <property type="match status" value="1"/>
</dbReference>
<reference evidence="2 3" key="1">
    <citation type="submission" date="2019-03" db="EMBL/GenBank/DDBJ databases">
        <title>Reclassification of Micrococcus aloeverae and Micrococcus yunnanensis as later heterotypic synonyms of Micrococcus luteus.</title>
        <authorList>
            <person name="Huang C.-H."/>
        </authorList>
    </citation>
    <scope>NUCLEOTIDE SEQUENCE [LARGE SCALE GENOMIC DNA]</scope>
    <source>
        <strain evidence="2 3">BCRC 12151</strain>
    </source>
</reference>
<dbReference type="PANTHER" id="PTHR42695">
    <property type="entry name" value="GLUTAMINE AMIDOTRANSFERASE YLR126C-RELATED"/>
    <property type="match status" value="1"/>
</dbReference>
<evidence type="ECO:0000313" key="3">
    <source>
        <dbReference type="Proteomes" id="UP000297477"/>
    </source>
</evidence>
<sequence length="257" mass="28401">MGVFPPAARPFLLIQTRPEDDASAAEAASVRRLGGYTEDTLTAFRLEEHVTVHPEQPVDWESLLAEHAGVILSGSPFTTSDPEESKSELQHRVETELVRMLEVLRRDEVPFLGCCYGVGTLGRHAGGTVDTAYGEKPGPVTVTLTEAGAADPLLEGLPEQFFAYVGHKEGLTVPPEGAVVLATGQRCPIQMFRLGRHQYATQFHPELDQDGLLERLRIYAHHGYMEPHEAEDVFARIRAQQAPLPPRILANFRRIYG</sequence>
<evidence type="ECO:0000259" key="1">
    <source>
        <dbReference type="Pfam" id="PF00117"/>
    </source>
</evidence>
<feature type="domain" description="Glutamine amidotransferase" evidence="1">
    <location>
        <begin position="49"/>
        <end position="207"/>
    </location>
</feature>
<dbReference type="InterPro" id="IPR044992">
    <property type="entry name" value="ChyE-like"/>
</dbReference>
<proteinExistence type="predicted"/>
<accession>A0ABY2JYI8</accession>
<dbReference type="NCBIfam" id="NF005743">
    <property type="entry name" value="PRK07567.1"/>
    <property type="match status" value="1"/>
</dbReference>
<comment type="caution">
    <text evidence="2">The sequence shown here is derived from an EMBL/GenBank/DDBJ whole genome shotgun (WGS) entry which is preliminary data.</text>
</comment>
<dbReference type="Gene3D" id="3.40.50.880">
    <property type="match status" value="1"/>
</dbReference>
<dbReference type="Proteomes" id="UP000297477">
    <property type="component" value="Unassembled WGS sequence"/>
</dbReference>
<name>A0ABY2JYI8_9MICC</name>